<dbReference type="EMBL" id="CP028923">
    <property type="protein sequence ID" value="QCK15806.1"/>
    <property type="molecule type" value="Genomic_DNA"/>
</dbReference>
<name>A0A4D7JUE9_9BACT</name>
<gene>
    <name evidence="1" type="ORF">DCC35_14150</name>
</gene>
<evidence type="ECO:0000313" key="1">
    <source>
        <dbReference type="EMBL" id="QCK15806.1"/>
    </source>
</evidence>
<reference evidence="1 2" key="1">
    <citation type="submission" date="2018-04" db="EMBL/GenBank/DDBJ databases">
        <title>Complete genome uncultured novel isolate.</title>
        <authorList>
            <person name="Merlino G."/>
        </authorList>
    </citation>
    <scope>NUCLEOTIDE SEQUENCE [LARGE SCALE GENOMIC DNA]</scope>
    <source>
        <strain evidence="2">R1DC9</strain>
    </source>
</reference>
<dbReference type="KEGG" id="fpf:DCC35_14150"/>
<organism evidence="1 2">
    <name type="scientific">Mangrovivirga cuniculi</name>
    <dbReference type="NCBI Taxonomy" id="2715131"/>
    <lineage>
        <taxon>Bacteria</taxon>
        <taxon>Pseudomonadati</taxon>
        <taxon>Bacteroidota</taxon>
        <taxon>Cytophagia</taxon>
        <taxon>Cytophagales</taxon>
        <taxon>Mangrovivirgaceae</taxon>
        <taxon>Mangrovivirga</taxon>
    </lineage>
</organism>
<dbReference type="Proteomes" id="UP000298616">
    <property type="component" value="Chromosome"/>
</dbReference>
<evidence type="ECO:0000313" key="2">
    <source>
        <dbReference type="Proteomes" id="UP000298616"/>
    </source>
</evidence>
<dbReference type="AlphaFoldDB" id="A0A4D7JUE9"/>
<accession>A0A4D7JUE9</accession>
<protein>
    <submittedName>
        <fullName evidence="1">Uncharacterized protein</fullName>
    </submittedName>
</protein>
<sequence>MLEFYKIADSENRNNQNHLKDSMFAGEIEHDVFNRLVKKGIIDKRFDYFTDFRWGSDVIKQIKNKLTNFENDSDIIILARIVNVIKEDDYGLIGYCD</sequence>
<keyword evidence="2" id="KW-1185">Reference proteome</keyword>
<dbReference type="RefSeq" id="WP_137091401.1">
    <property type="nucleotide sequence ID" value="NZ_CP028923.1"/>
</dbReference>
<proteinExistence type="predicted"/>
<dbReference type="OrthoDB" id="772390at2"/>